<dbReference type="InterPro" id="IPR012338">
    <property type="entry name" value="Beta-lactam/transpept-like"/>
</dbReference>
<dbReference type="Proteomes" id="UP001500506">
    <property type="component" value="Unassembled WGS sequence"/>
</dbReference>
<reference evidence="2 3" key="1">
    <citation type="journal article" date="2019" name="Int. J. Syst. Evol. Microbiol.">
        <title>The Global Catalogue of Microorganisms (GCM) 10K type strain sequencing project: providing services to taxonomists for standard genome sequencing and annotation.</title>
        <authorList>
            <consortium name="The Broad Institute Genomics Platform"/>
            <consortium name="The Broad Institute Genome Sequencing Center for Infectious Disease"/>
            <person name="Wu L."/>
            <person name="Ma J."/>
        </authorList>
    </citation>
    <scope>NUCLEOTIDE SEQUENCE [LARGE SCALE GENOMIC DNA]</scope>
    <source>
        <strain evidence="2 3">JCM 14319</strain>
    </source>
</reference>
<gene>
    <name evidence="2" type="ORF">GCM10009747_12050</name>
</gene>
<keyword evidence="2" id="KW-0378">Hydrolase</keyword>
<evidence type="ECO:0000313" key="3">
    <source>
        <dbReference type="Proteomes" id="UP001500506"/>
    </source>
</evidence>
<comment type="caution">
    <text evidence="2">The sequence shown here is derived from an EMBL/GenBank/DDBJ whole genome shotgun (WGS) entry which is preliminary data.</text>
</comment>
<dbReference type="PANTHER" id="PTHR46825">
    <property type="entry name" value="D-ALANYL-D-ALANINE-CARBOXYPEPTIDASE/ENDOPEPTIDASE AMPH"/>
    <property type="match status" value="1"/>
</dbReference>
<dbReference type="SUPFAM" id="SSF56601">
    <property type="entry name" value="beta-lactamase/transpeptidase-like"/>
    <property type="match status" value="1"/>
</dbReference>
<dbReference type="Pfam" id="PF00144">
    <property type="entry name" value="Beta-lactamase"/>
    <property type="match status" value="1"/>
</dbReference>
<proteinExistence type="predicted"/>
<feature type="domain" description="Beta-lactamase-related" evidence="1">
    <location>
        <begin position="53"/>
        <end position="374"/>
    </location>
</feature>
<organism evidence="2 3">
    <name type="scientific">Agromyces humatus</name>
    <dbReference type="NCBI Taxonomy" id="279573"/>
    <lineage>
        <taxon>Bacteria</taxon>
        <taxon>Bacillati</taxon>
        <taxon>Actinomycetota</taxon>
        <taxon>Actinomycetes</taxon>
        <taxon>Micrococcales</taxon>
        <taxon>Microbacteriaceae</taxon>
        <taxon>Agromyces</taxon>
    </lineage>
</organism>
<dbReference type="InterPro" id="IPR001466">
    <property type="entry name" value="Beta-lactam-related"/>
</dbReference>
<dbReference type="Gene3D" id="3.40.710.10">
    <property type="entry name" value="DD-peptidase/beta-lactamase superfamily"/>
    <property type="match status" value="1"/>
</dbReference>
<dbReference type="InterPro" id="IPR050491">
    <property type="entry name" value="AmpC-like"/>
</dbReference>
<dbReference type="EMBL" id="BAAANH010000002">
    <property type="protein sequence ID" value="GAA1755452.1"/>
    <property type="molecule type" value="Genomic_DNA"/>
</dbReference>
<accession>A0ABN2KGS6</accession>
<evidence type="ECO:0000313" key="2">
    <source>
        <dbReference type="EMBL" id="GAA1755452.1"/>
    </source>
</evidence>
<sequence>MGFVVALAMIVATGCAVTDATESTQVTPSADTAPAYCREMEPTLADLVDGMLVPGAVVLVRSPDLGDCFLSFGTRSLDEQQPIGLDDQFRIASNTKTMTGTVILQLVQEGKLRLDDPVSMYRDDVPNGENITIEQLLSMRSGLADFSFLPEFAQSMDETPDRVWTPDEILALSFGQPPAFPPGEGFLYSNANTVLLGLIIEDLTDGSLEDAFEARIFGSLGLDRTLLAPPTMSTIPEQHARGYLFGSVAEFVAGGDVLSPEQVAEARAGTLVPNDVTDINPSSGWAAAAGISTTDELARYVKALVGGDLLSEEMQQLRLDSVRPIDPDNPDSPAYGLAIVKYGQLYGHTGEVPGYNSFMGYDPERDITVIAWANMISGPDGRLTGAVLSQAVIDELYPAP</sequence>
<keyword evidence="3" id="KW-1185">Reference proteome</keyword>
<evidence type="ECO:0000259" key="1">
    <source>
        <dbReference type="Pfam" id="PF00144"/>
    </source>
</evidence>
<dbReference type="PANTHER" id="PTHR46825:SF7">
    <property type="entry name" value="D-ALANYL-D-ALANINE CARBOXYPEPTIDASE"/>
    <property type="match status" value="1"/>
</dbReference>
<name>A0ABN2KGS6_9MICO</name>
<dbReference type="GO" id="GO:0016787">
    <property type="term" value="F:hydrolase activity"/>
    <property type="evidence" value="ECO:0007669"/>
    <property type="project" value="UniProtKB-KW"/>
</dbReference>
<protein>
    <submittedName>
        <fullName evidence="2">Serine hydrolase domain-containing protein</fullName>
    </submittedName>
</protein>